<proteinExistence type="predicted"/>
<gene>
    <name evidence="2" type="ORF">AVDCRST_MAG04-2998</name>
</gene>
<organism evidence="2">
    <name type="scientific">uncultured Acetobacteraceae bacterium</name>
    <dbReference type="NCBI Taxonomy" id="169975"/>
    <lineage>
        <taxon>Bacteria</taxon>
        <taxon>Pseudomonadati</taxon>
        <taxon>Pseudomonadota</taxon>
        <taxon>Alphaproteobacteria</taxon>
        <taxon>Acetobacterales</taxon>
        <taxon>Acetobacteraceae</taxon>
        <taxon>environmental samples</taxon>
    </lineage>
</organism>
<evidence type="ECO:0000256" key="1">
    <source>
        <dbReference type="SAM" id="MobiDB-lite"/>
    </source>
</evidence>
<protein>
    <submittedName>
        <fullName evidence="2">Uncharacterized protein</fullName>
    </submittedName>
</protein>
<name>A0A6J4J2I2_9PROT</name>
<dbReference type="AlphaFoldDB" id="A0A6J4J2I2"/>
<evidence type="ECO:0000313" key="2">
    <source>
        <dbReference type="EMBL" id="CAA9268695.1"/>
    </source>
</evidence>
<feature type="compositionally biased region" description="Low complexity" evidence="1">
    <location>
        <begin position="1"/>
        <end position="13"/>
    </location>
</feature>
<dbReference type="EMBL" id="CADCTL010000210">
    <property type="protein sequence ID" value="CAA9268695.1"/>
    <property type="molecule type" value="Genomic_DNA"/>
</dbReference>
<feature type="region of interest" description="Disordered" evidence="1">
    <location>
        <begin position="1"/>
        <end position="31"/>
    </location>
</feature>
<feature type="compositionally biased region" description="Basic residues" evidence="1">
    <location>
        <begin position="14"/>
        <end position="23"/>
    </location>
</feature>
<accession>A0A6J4J2I2</accession>
<sequence>MPARSEARANAAARNRRGRRKARTSKDQASRALGNFAFEFGQVGFNAA</sequence>
<reference evidence="2" key="1">
    <citation type="submission" date="2020-02" db="EMBL/GenBank/DDBJ databases">
        <authorList>
            <person name="Meier V. D."/>
        </authorList>
    </citation>
    <scope>NUCLEOTIDE SEQUENCE</scope>
    <source>
        <strain evidence="2">AVDCRST_MAG04</strain>
    </source>
</reference>